<feature type="compositionally biased region" description="Basic and acidic residues" evidence="6">
    <location>
        <begin position="170"/>
        <end position="183"/>
    </location>
</feature>
<name>A0A086JD42_TOXGO</name>
<feature type="region of interest" description="Disordered" evidence="6">
    <location>
        <begin position="1170"/>
        <end position="1209"/>
    </location>
</feature>
<feature type="compositionally biased region" description="Basic and acidic residues" evidence="6">
    <location>
        <begin position="649"/>
        <end position="663"/>
    </location>
</feature>
<feature type="region of interest" description="Disordered" evidence="6">
    <location>
        <begin position="1250"/>
        <end position="1283"/>
    </location>
</feature>
<evidence type="ECO:0000313" key="9">
    <source>
        <dbReference type="EMBL" id="KFG30060.1"/>
    </source>
</evidence>
<keyword evidence="2" id="KW-0805">Transcription regulation</keyword>
<evidence type="ECO:0000256" key="6">
    <source>
        <dbReference type="SAM" id="MobiDB-lite"/>
    </source>
</evidence>
<feature type="compositionally biased region" description="Polar residues" evidence="6">
    <location>
        <begin position="408"/>
        <end position="420"/>
    </location>
</feature>
<proteinExistence type="predicted"/>
<evidence type="ECO:0000259" key="8">
    <source>
        <dbReference type="Pfam" id="PF14733"/>
    </source>
</evidence>
<evidence type="ECO:0000313" key="10">
    <source>
        <dbReference type="Proteomes" id="UP000028837"/>
    </source>
</evidence>
<sequence length="2287" mass="237568">MEAPGLPSNEDNIQLFLAGGEESPVDKPAIVKHRLGKLLTSDAEIASICFPTVCPALQTPTSSASSSALLSLFPSGNPVASLSTAASPPSATPSPINNSDRTGLPAAAACTPSTCASQSSPHSVVSSLRASDEADLSPTTANSVLYSPLTSSATASRTNEPAQSCMGPYESEHDGVSRRRDAESVEQGFAAEVMGFREKGGTALRAPVDELCKGSAVPGFGSHETEEQGGGQNAEEIKQAISRGISKGRNPSLPEEEVMKESWSLCEAATSRSEHSLGNDATVVDCPKDSQACELPSIDVSAPRASDSFTESVKQPDPSLTSSASSESPASAASDIALGYDSRLLESDASQGTCETLQESECLASALSLSSCAVPASDAASSDVTCSGGKNVEQLQSSLVVSAPSFSVLPSSTPNASPSAGSPLPEVLSSAPDVPLGPSSVRDLHSHEIQATDRSQRASSGNDSVTICDDAPNCHRESSTAPERQYGVSDDIDVSAGIHLPVDIPASRWSSFPSTGSEAVTPSSLSFRDSAVTTDSVSLPLSPSPSSVLRESKLRLRGAASPKPPVPAARAMFSFPGSPALRLESLATPGSRNCEETAFCMQGDPLVASSAPLDRCGMKAVLTPFSAKEASSPRSATGLGTTRSMSRRGAPESRHPLRAESPARDTAGQSGASASMSVKGERISSRVEKTPLSCSRRPVEGLFPGEDLQADNRSNEEADEVVRLHRLDVLRHSHDRTTVELYKLEKGRLVEELVRKAKKYPKVPGVYFDRYQQRWCVNWTEGGRRVARYYPVKVHGFHVAYQLAVNCMLSKKPLSATVAAGLAGISLARAGSEPPSPVTSTSPRDAHPSRLTPVNSPLHALRNREAAQRLATAASPGTKAERTSSSRRAANPRVPRNSEASPHVPPEAVEAMLGREAHGSLLGVAANQTGFPGDFGVRTQARPGLTPEALNSSLGALLLQQQLLLAANAGTSLGAGLPDLCNFTSRDCPDILSMWLHYQQLARLQQQHQQLAAFFSAMPAAFGVARNPLELSGAQKATPSVTLSQGISLPADPPAGPDVLSAGSATAPETGPYVDPSLLGLKGGEFSASALAALLAAVPGLQASNLGSFLPSLDVASGTFSGAPGQPSMSLESVLLAAARMRTAADAVPSAVTSQDGANLGERASLAGAGGLAPQEALQEGVASRQEQPESGAVHMESAGTPGMLENSGAIRTSQTGLSEVAASGSSAPASRLESVSRKVNLAAENVGDEPRHFESDSMMESTECKRRRRHSLTSSRVPLTSALPDSDMKEAYEGFGFVRDETDASVDGKQHKVTSSAAQSVQSGEASEALSLAQDKEPNSGLYECVSGGNACEQSGIPTDRETWKGSLLVGEDQVKGGTDETYESMATDTPGQRGSGTTCLAPHSTEEEVKGEMGAEETLDQPEGGSAYTTNSARSTKYVEDPSALRGKMLMDLTKQCLLPSKAFGLTSEQGVLRTTGAGGESSNDVRNQIETPEGVGLAEGASALALLATLRGSVQSESGLSGEALSKPLQVNSLRRQSRAGAAEQAIDTGGGAESEQASLDALVPSVYESEAYDAELDKLLTSQPAKDLVREALKMPRVPGVWFDRAQLRWACNYKDSSAFALAATSSSPAERLPGLAKRRAQYFPVKEHGFLRARLLAIQTRRRMESTYRQAAAAALASSLCKHDRTFLSGKERGRFVEAGPGMAVGRDEDAGESASHCLRSRSHGPKGANAKKRAGDVGAERSPGVGGRLDRRHSKKVETSASWAGSSHQPGVFPTASRTSVCSTSLEHRHPGGGCGAAATDTAASPDIALSTALFGGLHRGTASGVGALAGAEAGIEGVGEQAAALASLLAASSSLSDALVAGGVVGVGTGLTSDLSCLSEPTGTSPDTSAEVGVLHGPLLPEGVAFPPVSAAQGVESIPAALPKTGETNVECCLTATPPCLLSPSVQSPLLDSSFPPKVSPVEESASPVPDSNVHGTQLLAMQKDAIHYILEDLRHNCLSVFQTVLPPALFHAWSVHLIKHAQRVESAQTFAEVEPFLGVFVDCIRSKKMPSQLSPSVQLQLVRLASSLYDVLQTPESGTAVVLGQTAEEEASEANPELEREITKGEDVEATQEAGRVQGCEAGDNGPTSGDGLESDVVSYPEEGARGRQGGGVMSLEPQQVKEGMLSRERVNQKQDVSLLNLALLSSLGGSLLTMPSSALPLPEQDVSPEAGAHVNDVAASVGVIKEADTEPHVSSATHGVTPDTDGVFSSAFCSFLGRDGDEQARVSPRSEAVLGEAT</sequence>
<evidence type="ECO:0000256" key="1">
    <source>
        <dbReference type="ARBA" id="ARBA00004123"/>
    </source>
</evidence>
<comment type="caution">
    <text evidence="9">The sequence shown here is derived from an EMBL/GenBank/DDBJ whole genome shotgun (WGS) entry which is preliminary data.</text>
</comment>
<protein>
    <submittedName>
        <fullName evidence="9">AP2 domain transcription factor AP2VIIb-3</fullName>
    </submittedName>
</protein>
<feature type="compositionally biased region" description="Low complexity" evidence="6">
    <location>
        <begin position="80"/>
        <end position="95"/>
    </location>
</feature>
<feature type="compositionally biased region" description="Basic and acidic residues" evidence="6">
    <location>
        <begin position="1406"/>
        <end position="1415"/>
    </location>
</feature>
<feature type="compositionally biased region" description="Polar residues" evidence="6">
    <location>
        <begin position="667"/>
        <end position="676"/>
    </location>
</feature>
<feature type="compositionally biased region" description="Low complexity" evidence="6">
    <location>
        <begin position="319"/>
        <end position="333"/>
    </location>
</feature>
<feature type="region of interest" description="Disordered" evidence="6">
    <location>
        <begin position="1307"/>
        <end position="1327"/>
    </location>
</feature>
<evidence type="ECO:0000259" key="7">
    <source>
        <dbReference type="Pfam" id="PF00847"/>
    </source>
</evidence>
<dbReference type="Pfam" id="PF00847">
    <property type="entry name" value="AP2"/>
    <property type="match status" value="1"/>
</dbReference>
<evidence type="ECO:0000256" key="4">
    <source>
        <dbReference type="ARBA" id="ARBA00023163"/>
    </source>
</evidence>
<feature type="region of interest" description="Disordered" evidence="6">
    <location>
        <begin position="829"/>
        <end position="904"/>
    </location>
</feature>
<dbReference type="GO" id="GO:0003677">
    <property type="term" value="F:DNA binding"/>
    <property type="evidence" value="ECO:0007669"/>
    <property type="project" value="UniProtKB-KW"/>
</dbReference>
<feature type="region of interest" description="Disordered" evidence="6">
    <location>
        <begin position="627"/>
        <end position="714"/>
    </location>
</feature>
<feature type="compositionally biased region" description="Basic and acidic residues" evidence="6">
    <location>
        <begin position="679"/>
        <end position="689"/>
    </location>
</feature>
<feature type="region of interest" description="Disordered" evidence="6">
    <location>
        <begin position="408"/>
        <end position="486"/>
    </location>
</feature>
<keyword evidence="3" id="KW-0238">DNA-binding</keyword>
<keyword evidence="4" id="KW-0804">Transcription</keyword>
<organism evidence="9 10">
    <name type="scientific">Toxoplasma gondii GAB2-2007-GAL-DOM2</name>
    <dbReference type="NCBI Taxonomy" id="1130820"/>
    <lineage>
        <taxon>Eukaryota</taxon>
        <taxon>Sar</taxon>
        <taxon>Alveolata</taxon>
        <taxon>Apicomplexa</taxon>
        <taxon>Conoidasida</taxon>
        <taxon>Coccidia</taxon>
        <taxon>Eucoccidiorida</taxon>
        <taxon>Eimeriorina</taxon>
        <taxon>Sarcocystidae</taxon>
        <taxon>Toxoplasma</taxon>
    </lineage>
</organism>
<feature type="region of interest" description="Disordered" evidence="6">
    <location>
        <begin position="1386"/>
        <end position="1437"/>
    </location>
</feature>
<dbReference type="Proteomes" id="UP000028837">
    <property type="component" value="Unassembled WGS sequence"/>
</dbReference>
<dbReference type="Pfam" id="PF14733">
    <property type="entry name" value="ACDC"/>
    <property type="match status" value="1"/>
</dbReference>
<dbReference type="GO" id="GO:0003700">
    <property type="term" value="F:DNA-binding transcription factor activity"/>
    <property type="evidence" value="ECO:0007669"/>
    <property type="project" value="InterPro"/>
</dbReference>
<evidence type="ECO:0000256" key="5">
    <source>
        <dbReference type="ARBA" id="ARBA00023242"/>
    </source>
</evidence>
<dbReference type="InterPro" id="IPR028078">
    <property type="entry name" value="ACDC"/>
</dbReference>
<evidence type="ECO:0000256" key="2">
    <source>
        <dbReference type="ARBA" id="ARBA00023015"/>
    </source>
</evidence>
<dbReference type="InterPro" id="IPR001471">
    <property type="entry name" value="AP2/ERF_dom"/>
</dbReference>
<evidence type="ECO:0000256" key="3">
    <source>
        <dbReference type="ARBA" id="ARBA00023125"/>
    </source>
</evidence>
<dbReference type="Gene3D" id="1.20.5.2050">
    <property type="match status" value="2"/>
</dbReference>
<feature type="domain" description="AP2/ERF" evidence="7">
    <location>
        <begin position="761"/>
        <end position="810"/>
    </location>
</feature>
<accession>A0A086JD42</accession>
<keyword evidence="5" id="KW-0539">Nucleus</keyword>
<feature type="compositionally biased region" description="Basic residues" evidence="6">
    <location>
        <begin position="1724"/>
        <end position="1738"/>
    </location>
</feature>
<feature type="region of interest" description="Disordered" evidence="6">
    <location>
        <begin position="2126"/>
        <end position="2145"/>
    </location>
</feature>
<feature type="compositionally biased region" description="Polar residues" evidence="6">
    <location>
        <begin position="632"/>
        <end position="644"/>
    </location>
</feature>
<comment type="subcellular location">
    <subcellularLocation>
        <location evidence="1">Nucleus</location>
    </subcellularLocation>
</comment>
<feature type="region of interest" description="Disordered" evidence="6">
    <location>
        <begin position="303"/>
        <end position="333"/>
    </location>
</feature>
<gene>
    <name evidence="9" type="ORF">TGDOM2_255220</name>
</gene>
<feature type="domain" description="AP2-coincident C-terminal" evidence="8">
    <location>
        <begin position="1983"/>
        <end position="2071"/>
    </location>
</feature>
<dbReference type="EMBL" id="AHZU02001672">
    <property type="protein sequence ID" value="KFG30060.1"/>
    <property type="molecule type" value="Genomic_DNA"/>
</dbReference>
<feature type="compositionally biased region" description="Polar residues" evidence="6">
    <location>
        <begin position="1765"/>
        <end position="1775"/>
    </location>
</feature>
<dbReference type="OrthoDB" id="332321at2759"/>
<feature type="region of interest" description="Disordered" evidence="6">
    <location>
        <begin position="1705"/>
        <end position="1782"/>
    </location>
</feature>
<feature type="compositionally biased region" description="Polar residues" evidence="6">
    <location>
        <begin position="1386"/>
        <end position="1400"/>
    </location>
</feature>
<feature type="compositionally biased region" description="Polar residues" evidence="6">
    <location>
        <begin position="151"/>
        <end position="162"/>
    </location>
</feature>
<feature type="compositionally biased region" description="Polar residues" evidence="6">
    <location>
        <begin position="1314"/>
        <end position="1326"/>
    </location>
</feature>
<dbReference type="VEuPathDB" id="ToxoDB:TGDOM2_255220"/>
<feature type="compositionally biased region" description="Low complexity" evidence="6">
    <location>
        <begin position="105"/>
        <end position="121"/>
    </location>
</feature>
<feature type="region of interest" description="Disordered" evidence="6">
    <location>
        <begin position="80"/>
        <end position="121"/>
    </location>
</feature>
<dbReference type="GO" id="GO:0005634">
    <property type="term" value="C:nucleus"/>
    <property type="evidence" value="ECO:0007669"/>
    <property type="project" value="UniProtKB-SubCell"/>
</dbReference>
<feature type="compositionally biased region" description="Basic and acidic residues" evidence="6">
    <location>
        <begin position="442"/>
        <end position="456"/>
    </location>
</feature>
<feature type="region of interest" description="Disordered" evidence="6">
    <location>
        <begin position="151"/>
        <end position="184"/>
    </location>
</feature>
<reference evidence="9 10" key="1">
    <citation type="submission" date="2014-02" db="EMBL/GenBank/DDBJ databases">
        <authorList>
            <person name="Sibley D."/>
            <person name="Venepally P."/>
            <person name="Karamycheva S."/>
            <person name="Hadjithomas M."/>
            <person name="Khan A."/>
            <person name="Brunk B."/>
            <person name="Roos D."/>
            <person name="Caler E."/>
            <person name="Lorenzi H."/>
        </authorList>
    </citation>
    <scope>NUCLEOTIDE SEQUENCE [LARGE SCALE GENOMIC DNA]</scope>
    <source>
        <strain evidence="9 10">GAB2-2007-GAL-DOM2</strain>
    </source>
</reference>